<keyword evidence="3" id="KW-1185">Reference proteome</keyword>
<evidence type="ECO:0000313" key="3">
    <source>
        <dbReference type="Proteomes" id="UP000179807"/>
    </source>
</evidence>
<dbReference type="Pfam" id="PF00566">
    <property type="entry name" value="RabGAP-TBC"/>
    <property type="match status" value="1"/>
</dbReference>
<dbReference type="GO" id="GO:0005096">
    <property type="term" value="F:GTPase activator activity"/>
    <property type="evidence" value="ECO:0007669"/>
    <property type="project" value="TreeGrafter"/>
</dbReference>
<dbReference type="Proteomes" id="UP000179807">
    <property type="component" value="Unassembled WGS sequence"/>
</dbReference>
<dbReference type="VEuPathDB" id="TrichDB:TRFO_25966"/>
<dbReference type="PANTHER" id="PTHR22957:SF661">
    <property type="entry name" value="GH16847P"/>
    <property type="match status" value="1"/>
</dbReference>
<feature type="domain" description="Rab-GAP TBC" evidence="1">
    <location>
        <begin position="264"/>
        <end position="507"/>
    </location>
</feature>
<dbReference type="GeneID" id="94839367"/>
<dbReference type="InterPro" id="IPR000195">
    <property type="entry name" value="Rab-GAP-TBC_dom"/>
</dbReference>
<proteinExistence type="predicted"/>
<accession>A0A1J4K9I3</accession>
<organism evidence="2 3">
    <name type="scientific">Tritrichomonas foetus</name>
    <dbReference type="NCBI Taxonomy" id="1144522"/>
    <lineage>
        <taxon>Eukaryota</taxon>
        <taxon>Metamonada</taxon>
        <taxon>Parabasalia</taxon>
        <taxon>Tritrichomonadida</taxon>
        <taxon>Tritrichomonadidae</taxon>
        <taxon>Tritrichomonas</taxon>
    </lineage>
</organism>
<comment type="caution">
    <text evidence="2">The sequence shown here is derived from an EMBL/GenBank/DDBJ whole genome shotgun (WGS) entry which is preliminary data.</text>
</comment>
<sequence>MSLPNPSRQNPLASLEPAIEVTNDNKRVQGILIVSRVVEHFQLFWRPLDGSPVQHVNSIFQEASDKVSTEWTPNTPFDVDCRDVALFSFSEESKSVKITIKLRNETQPARIFSIDTDNIFGISTFLQQLLSNGIAVPCHIDSDPYSLEFYRKAHTNTYYFPPPHIQLDVSEFGSLDTFWSAVNEFFQELMTEFDESETLPRDPLFPLGVAATSAHYRLKIQINDYISKLGTFEPIKKDEIPSLFDEKGVLKDPKNFKERIFHSGVEESARAQLLPFIFGVYDLKMTQEERDALDARNLEDFKKLDAQVDTVKKHQLTHYKKLGDSFRVITQDVDRTDRNHNAFKSPEKPGMTMLTRLLRMYCMYNPPISYLQGMNDLFVPIIHSYFPIWNENGDPVDNQGQIVDHLPHMPAIFWDYEAMLRNIDHLSLLSGVTEQCMEKARTALQIIQKVSPMITIWYKKYGLSDLLWIYADFVLLFKRTFSSIWDTWLQFNCSPDPKHWLIYFTAAIILDTFPQFSTLSDVSVTVMMDAFPKAVAKIDVHEVGNIALWLHEKVPFEELETENVANDPAKAHFDFFQLDWIEKAE</sequence>
<dbReference type="Gene3D" id="1.10.8.270">
    <property type="entry name" value="putative rabgap domain of human tbc1 domain family member 14 like domains"/>
    <property type="match status" value="1"/>
</dbReference>
<protein>
    <recommendedName>
        <fullName evidence="1">Rab-GAP TBC domain-containing protein</fullName>
    </recommendedName>
</protein>
<dbReference type="SUPFAM" id="SSF47923">
    <property type="entry name" value="Ypt/Rab-GAP domain of gyp1p"/>
    <property type="match status" value="1"/>
</dbReference>
<dbReference type="InterPro" id="IPR035969">
    <property type="entry name" value="Rab-GAP_TBC_sf"/>
</dbReference>
<dbReference type="PANTHER" id="PTHR22957">
    <property type="entry name" value="TBC1 DOMAIN FAMILY MEMBER GTPASE-ACTIVATING PROTEIN"/>
    <property type="match status" value="1"/>
</dbReference>
<reference evidence="2" key="1">
    <citation type="submission" date="2016-10" db="EMBL/GenBank/DDBJ databases">
        <authorList>
            <person name="Benchimol M."/>
            <person name="Almeida L.G."/>
            <person name="Vasconcelos A.T."/>
            <person name="Perreira-Neves A."/>
            <person name="Rosa I.A."/>
            <person name="Tasca T."/>
            <person name="Bogo M.R."/>
            <person name="de Souza W."/>
        </authorList>
    </citation>
    <scope>NUCLEOTIDE SEQUENCE [LARGE SCALE GENOMIC DNA]</scope>
    <source>
        <strain evidence="2">K</strain>
    </source>
</reference>
<evidence type="ECO:0000313" key="2">
    <source>
        <dbReference type="EMBL" id="OHT06109.1"/>
    </source>
</evidence>
<dbReference type="OrthoDB" id="10264062at2759"/>
<dbReference type="PROSITE" id="PS50086">
    <property type="entry name" value="TBC_RABGAP"/>
    <property type="match status" value="1"/>
</dbReference>
<name>A0A1J4K9I3_9EUKA</name>
<gene>
    <name evidence="2" type="ORF">TRFO_25966</name>
</gene>
<dbReference type="SMART" id="SM00164">
    <property type="entry name" value="TBC"/>
    <property type="match status" value="1"/>
</dbReference>
<dbReference type="AlphaFoldDB" id="A0A1J4K9I3"/>
<dbReference type="EMBL" id="MLAK01000736">
    <property type="protein sequence ID" value="OHT06109.1"/>
    <property type="molecule type" value="Genomic_DNA"/>
</dbReference>
<evidence type="ECO:0000259" key="1">
    <source>
        <dbReference type="PROSITE" id="PS50086"/>
    </source>
</evidence>
<dbReference type="RefSeq" id="XP_068359245.1">
    <property type="nucleotide sequence ID" value="XM_068504663.1"/>
</dbReference>